<feature type="chain" id="PRO_5003161406" description="Glycoside hydrolase" evidence="6">
    <location>
        <begin position="26"/>
        <end position="635"/>
    </location>
</feature>
<dbReference type="InterPro" id="IPR017853">
    <property type="entry name" value="GH"/>
</dbReference>
<protein>
    <recommendedName>
        <fullName evidence="12">Glycoside hydrolase</fullName>
    </recommendedName>
</protein>
<reference evidence="10 11" key="2">
    <citation type="submission" date="2009-01" db="EMBL/GenBank/DDBJ databases">
        <title>Draft genome sequence of Bacteroides cellulosilyticus (DSM 14838).</title>
        <authorList>
            <person name="Sudarsanam P."/>
            <person name="Ley R."/>
            <person name="Guruge J."/>
            <person name="Turnbaugh P.J."/>
            <person name="Mahowald M."/>
            <person name="Liep D."/>
            <person name="Gordon J."/>
        </authorList>
    </citation>
    <scope>NUCLEOTIDE SEQUENCE [LARGE SCALE GENOMIC DNA]</scope>
    <source>
        <strain evidence="10 11">DSM 14838</strain>
    </source>
</reference>
<dbReference type="Gene3D" id="2.70.98.10">
    <property type="match status" value="1"/>
</dbReference>
<dbReference type="GO" id="GO:0030246">
    <property type="term" value="F:carbohydrate binding"/>
    <property type="evidence" value="ECO:0007669"/>
    <property type="project" value="InterPro"/>
</dbReference>
<evidence type="ECO:0000259" key="7">
    <source>
        <dbReference type="Pfam" id="PF10566"/>
    </source>
</evidence>
<dbReference type="HOGENOM" id="CLU_011166_1_1_10"/>
<feature type="signal peptide" evidence="6">
    <location>
        <begin position="1"/>
        <end position="25"/>
    </location>
</feature>
<accession>E2NM02</accession>
<dbReference type="InterPro" id="IPR029483">
    <property type="entry name" value="GH97_C"/>
</dbReference>
<evidence type="ECO:0008006" key="12">
    <source>
        <dbReference type="Google" id="ProtNLM"/>
    </source>
</evidence>
<keyword evidence="5" id="KW-0326">Glycosidase</keyword>
<evidence type="ECO:0000313" key="10">
    <source>
        <dbReference type="EMBL" id="EEF87052.1"/>
    </source>
</evidence>
<evidence type="ECO:0000256" key="5">
    <source>
        <dbReference type="ARBA" id="ARBA00023295"/>
    </source>
</evidence>
<reference evidence="10 11" key="1">
    <citation type="submission" date="2008-12" db="EMBL/GenBank/DDBJ databases">
        <authorList>
            <person name="Fulton L."/>
            <person name="Clifton S."/>
            <person name="Fulton B."/>
            <person name="Xu J."/>
            <person name="Minx P."/>
            <person name="Pepin K.H."/>
            <person name="Johnson M."/>
            <person name="Bhonagiri V."/>
            <person name="Nash W.E."/>
            <person name="Mardis E.R."/>
            <person name="Wilson R.K."/>
        </authorList>
    </citation>
    <scope>NUCLEOTIDE SEQUENCE [LARGE SCALE GENOMIC DNA]</scope>
    <source>
        <strain evidence="10 11">DSM 14838</strain>
    </source>
</reference>
<dbReference type="InterPro" id="IPR052720">
    <property type="entry name" value="Glycosyl_hydrolase_97"/>
</dbReference>
<comment type="caution">
    <text evidence="10">The sequence shown here is derived from an EMBL/GenBank/DDBJ whole genome shotgun (WGS) entry which is preliminary data.</text>
</comment>
<evidence type="ECO:0000313" key="11">
    <source>
        <dbReference type="Proteomes" id="UP000003711"/>
    </source>
</evidence>
<dbReference type="InterPro" id="IPR029486">
    <property type="entry name" value="GH97_N"/>
</dbReference>
<name>E2NM02_9BACE</name>
<dbReference type="SUPFAM" id="SSF51445">
    <property type="entry name" value="(Trans)glycosidases"/>
    <property type="match status" value="1"/>
</dbReference>
<keyword evidence="6" id="KW-0732">Signal</keyword>
<dbReference type="Proteomes" id="UP000003711">
    <property type="component" value="Unassembled WGS sequence"/>
</dbReference>
<dbReference type="EMBL" id="ACCH01000443">
    <property type="protein sequence ID" value="EEF87052.1"/>
    <property type="molecule type" value="Genomic_DNA"/>
</dbReference>
<keyword evidence="3" id="KW-0378">Hydrolase</keyword>
<gene>
    <name evidence="10" type="ORF">BACCELL_05346</name>
</gene>
<dbReference type="Pfam" id="PF14508">
    <property type="entry name" value="GH97_N"/>
    <property type="match status" value="1"/>
</dbReference>
<dbReference type="InterPro" id="IPR013785">
    <property type="entry name" value="Aldolase_TIM"/>
</dbReference>
<dbReference type="InterPro" id="IPR019563">
    <property type="entry name" value="GH97_catalytic"/>
</dbReference>
<dbReference type="Gene3D" id="2.60.40.1180">
    <property type="entry name" value="Golgi alpha-mannosidase II"/>
    <property type="match status" value="1"/>
</dbReference>
<feature type="domain" description="Glycosyl-hydrolase 97 catalytic" evidence="7">
    <location>
        <begin position="325"/>
        <end position="454"/>
    </location>
</feature>
<proteinExistence type="predicted"/>
<evidence type="ECO:0000256" key="3">
    <source>
        <dbReference type="ARBA" id="ARBA00022801"/>
    </source>
</evidence>
<dbReference type="PANTHER" id="PTHR35803">
    <property type="entry name" value="GLUCAN 1,4-ALPHA-GLUCOSIDASE SUSB-RELATED"/>
    <property type="match status" value="1"/>
</dbReference>
<dbReference type="Pfam" id="PF10566">
    <property type="entry name" value="Glyco_hydro_97"/>
    <property type="match status" value="1"/>
</dbReference>
<organism evidence="10 11">
    <name type="scientific">Bacteroides cellulosilyticus DSM 14838</name>
    <dbReference type="NCBI Taxonomy" id="537012"/>
    <lineage>
        <taxon>Bacteria</taxon>
        <taxon>Pseudomonadati</taxon>
        <taxon>Bacteroidota</taxon>
        <taxon>Bacteroidia</taxon>
        <taxon>Bacteroidales</taxon>
        <taxon>Bacteroidaceae</taxon>
        <taxon>Bacteroides</taxon>
    </lineage>
</organism>
<dbReference type="Gene3D" id="3.20.20.70">
    <property type="entry name" value="Aldolase class I"/>
    <property type="match status" value="1"/>
</dbReference>
<evidence type="ECO:0000256" key="4">
    <source>
        <dbReference type="ARBA" id="ARBA00022837"/>
    </source>
</evidence>
<evidence type="ECO:0000259" key="9">
    <source>
        <dbReference type="Pfam" id="PF14509"/>
    </source>
</evidence>
<evidence type="ECO:0000256" key="6">
    <source>
        <dbReference type="SAM" id="SignalP"/>
    </source>
</evidence>
<dbReference type="Pfam" id="PF14509">
    <property type="entry name" value="GH97_C"/>
    <property type="match status" value="1"/>
</dbReference>
<dbReference type="AlphaFoldDB" id="E2NM02"/>
<feature type="domain" description="Glycosyl-hydrolase 97 N-terminal" evidence="8">
    <location>
        <begin position="31"/>
        <end position="290"/>
    </location>
</feature>
<evidence type="ECO:0000256" key="2">
    <source>
        <dbReference type="ARBA" id="ARBA00011245"/>
    </source>
</evidence>
<dbReference type="GO" id="GO:0016798">
    <property type="term" value="F:hydrolase activity, acting on glycosyl bonds"/>
    <property type="evidence" value="ECO:0007669"/>
    <property type="project" value="UniProtKB-KW"/>
</dbReference>
<comment type="subunit">
    <text evidence="2">Monomer.</text>
</comment>
<dbReference type="InterPro" id="IPR014718">
    <property type="entry name" value="GH-type_carb-bd"/>
</dbReference>
<sequence length="635" mass="71412">MMNMRRTISAILVGICALVSVNAQTQTLFPVTSPDGSVSLSLKLKEKSLYYEVEKNGVNVLDEAPIRFTIDGSELCNSVDILSSDSYKTDNTYPIRGSHSLAVDKSNGRTFKLQNTILKINFTIEARVYNDGVAFRIILPGKQGEMRVPDEHTIFTLPKGSIVWYHDMYCHYEGIHQKKEISEIMQGEWAAPPVTVQLPGKTGYLCITESALMNYAGMSLQANGKNGFETKLGHAQPAGYPFAHDYSLAEAQRLSQPATLAGTITTPWRTIIIAGDLNELVNSDLITNLAPVPDKRLFPKGIQTDWIKPGRSVWCWLDGGVRTVEGMKEFSKAAGELGFEYNTVDAFWYRWTDEQLKDLVDYSSQFGVKIWLWRHGRDMRDPQKRKELFERCHRLGVVGLKLDAFSHESKEFIDLYQACLKEAAEYKLMLNIHGSNKPAGEVRTWPNEMSREGIRGLEYGKNQYEWSTHNTTLPFTRLIAGAGDYTPVVFGERRLETSWVHQIATALVFNSSVIFFGSHPKTMLDNPAVKLLKQIPATWDETVVLPSSRIGEVAAFARRSGKTWFLAVLNGQNEHSLQFPLSFLGDGWYEGMVLNDRPADAASIKIERVFCRNTDTLTGRMRVGGGYIVMFTPKE</sequence>
<comment type="cofactor">
    <cofactor evidence="1">
        <name>Ca(2+)</name>
        <dbReference type="ChEBI" id="CHEBI:29108"/>
    </cofactor>
</comment>
<evidence type="ECO:0000259" key="8">
    <source>
        <dbReference type="Pfam" id="PF14508"/>
    </source>
</evidence>
<feature type="domain" description="Glycosyl-hydrolase 97 C-terminal oligomerisation" evidence="9">
    <location>
        <begin position="538"/>
        <end position="631"/>
    </location>
</feature>
<evidence type="ECO:0000256" key="1">
    <source>
        <dbReference type="ARBA" id="ARBA00001913"/>
    </source>
</evidence>
<dbReference type="InterPro" id="IPR013780">
    <property type="entry name" value="Glyco_hydro_b"/>
</dbReference>
<keyword evidence="4" id="KW-0106">Calcium</keyword>